<feature type="domain" description="C2H2-type" evidence="6">
    <location>
        <begin position="87"/>
        <end position="107"/>
    </location>
</feature>
<reference evidence="7" key="2">
    <citation type="submission" date="2020-05" db="UniProtKB">
        <authorList>
            <consortium name="EnsemblMetazoa"/>
        </authorList>
    </citation>
    <scope>IDENTIFICATION</scope>
    <source>
        <strain evidence="7">IAEA</strain>
    </source>
</reference>
<keyword evidence="4" id="KW-0862">Zinc</keyword>
<protein>
    <recommendedName>
        <fullName evidence="6">C2H2-type domain-containing protein</fullName>
    </recommendedName>
</protein>
<dbReference type="GO" id="GO:0008270">
    <property type="term" value="F:zinc ion binding"/>
    <property type="evidence" value="ECO:0007669"/>
    <property type="project" value="UniProtKB-KW"/>
</dbReference>
<dbReference type="PANTHER" id="PTHR24379">
    <property type="entry name" value="KRAB AND ZINC FINGER DOMAIN-CONTAINING"/>
    <property type="match status" value="1"/>
</dbReference>
<reference evidence="8" key="1">
    <citation type="submission" date="2014-03" db="EMBL/GenBank/DDBJ databases">
        <authorList>
            <person name="Aksoy S."/>
            <person name="Warren W."/>
            <person name="Wilson R.K."/>
        </authorList>
    </citation>
    <scope>NUCLEOTIDE SEQUENCE [LARGE SCALE GENOMIC DNA]</scope>
    <source>
        <strain evidence="8">IAEA</strain>
    </source>
</reference>
<feature type="compositionally biased region" description="Low complexity" evidence="5">
    <location>
        <begin position="44"/>
        <end position="53"/>
    </location>
</feature>
<sequence>MFGDRNKRFPRKCKSKISRRLTRNYRFKDFDEEPGGGQDLSTDSGSQSQKSSKIPPFCCKFCPASINSLKELRQHNLKHLPNDSFLCYKCLAVFHYQDKLNRHLMRHNLSINFQCNSCELQFLTMNELVKHCDVKKHDFNDVSTMDVETVPSKILLTSLSLMVLSMSINQVRIATVSFYSQLLQRCGAETLEEITKHGVI</sequence>
<feature type="domain" description="C2H2-type" evidence="6">
    <location>
        <begin position="115"/>
        <end position="137"/>
    </location>
</feature>
<evidence type="ECO:0000256" key="4">
    <source>
        <dbReference type="ARBA" id="ARBA00022833"/>
    </source>
</evidence>
<dbReference type="STRING" id="37001.A0A1A9W5D8"/>
<evidence type="ECO:0000256" key="5">
    <source>
        <dbReference type="SAM" id="MobiDB-lite"/>
    </source>
</evidence>
<name>A0A1A9W5D8_9MUSC</name>
<dbReference type="Gene3D" id="3.30.160.60">
    <property type="entry name" value="Classic Zinc Finger"/>
    <property type="match status" value="1"/>
</dbReference>
<dbReference type="VEuPathDB" id="VectorBase:GBRI006940"/>
<organism evidence="7 8">
    <name type="scientific">Glossina brevipalpis</name>
    <dbReference type="NCBI Taxonomy" id="37001"/>
    <lineage>
        <taxon>Eukaryota</taxon>
        <taxon>Metazoa</taxon>
        <taxon>Ecdysozoa</taxon>
        <taxon>Arthropoda</taxon>
        <taxon>Hexapoda</taxon>
        <taxon>Insecta</taxon>
        <taxon>Pterygota</taxon>
        <taxon>Neoptera</taxon>
        <taxon>Endopterygota</taxon>
        <taxon>Diptera</taxon>
        <taxon>Brachycera</taxon>
        <taxon>Muscomorpha</taxon>
        <taxon>Hippoboscoidea</taxon>
        <taxon>Glossinidae</taxon>
        <taxon>Glossina</taxon>
    </lineage>
</organism>
<feature type="domain" description="C2H2-type" evidence="6">
    <location>
        <begin position="58"/>
        <end position="79"/>
    </location>
</feature>
<dbReference type="Proteomes" id="UP000091820">
    <property type="component" value="Unassembled WGS sequence"/>
</dbReference>
<keyword evidence="3" id="KW-0863">Zinc-finger</keyword>
<proteinExistence type="predicted"/>
<dbReference type="PANTHER" id="PTHR24379:SF121">
    <property type="entry name" value="C2H2-TYPE DOMAIN-CONTAINING PROTEIN"/>
    <property type="match status" value="1"/>
</dbReference>
<keyword evidence="8" id="KW-1185">Reference proteome</keyword>
<dbReference type="InterPro" id="IPR036236">
    <property type="entry name" value="Znf_C2H2_sf"/>
</dbReference>
<dbReference type="SUPFAM" id="SSF57667">
    <property type="entry name" value="beta-beta-alpha zinc fingers"/>
    <property type="match status" value="1"/>
</dbReference>
<dbReference type="EnsemblMetazoa" id="GBRI006940-RA">
    <property type="protein sequence ID" value="GBRI006940-PA"/>
    <property type="gene ID" value="GBRI006940"/>
</dbReference>
<evidence type="ECO:0000256" key="1">
    <source>
        <dbReference type="ARBA" id="ARBA00022723"/>
    </source>
</evidence>
<dbReference type="PROSITE" id="PS00028">
    <property type="entry name" value="ZINC_FINGER_C2H2_1"/>
    <property type="match status" value="3"/>
</dbReference>
<evidence type="ECO:0000313" key="8">
    <source>
        <dbReference type="Proteomes" id="UP000091820"/>
    </source>
</evidence>
<evidence type="ECO:0000259" key="6">
    <source>
        <dbReference type="PROSITE" id="PS00028"/>
    </source>
</evidence>
<dbReference type="AlphaFoldDB" id="A0A1A9W5D8"/>
<accession>A0A1A9W5D8</accession>
<dbReference type="InterPro" id="IPR013087">
    <property type="entry name" value="Znf_C2H2_type"/>
</dbReference>
<keyword evidence="1" id="KW-0479">Metal-binding</keyword>
<dbReference type="SMART" id="SM00355">
    <property type="entry name" value="ZnF_C2H2"/>
    <property type="match status" value="3"/>
</dbReference>
<evidence type="ECO:0000313" key="7">
    <source>
        <dbReference type="EnsemblMetazoa" id="GBRI006940-PA"/>
    </source>
</evidence>
<evidence type="ECO:0000256" key="2">
    <source>
        <dbReference type="ARBA" id="ARBA00022737"/>
    </source>
</evidence>
<feature type="region of interest" description="Disordered" evidence="5">
    <location>
        <begin position="28"/>
        <end position="53"/>
    </location>
</feature>
<keyword evidence="2" id="KW-0677">Repeat</keyword>
<evidence type="ECO:0000256" key="3">
    <source>
        <dbReference type="ARBA" id="ARBA00022771"/>
    </source>
</evidence>